<dbReference type="InterPro" id="IPR003356">
    <property type="entry name" value="DNA_methylase_A-5"/>
</dbReference>
<evidence type="ECO:0000256" key="1">
    <source>
        <dbReference type="ARBA" id="ARBA00006594"/>
    </source>
</evidence>
<dbReference type="Gene3D" id="3.40.50.150">
    <property type="entry name" value="Vaccinia Virus protein VP39"/>
    <property type="match status" value="1"/>
</dbReference>
<dbReference type="EC" id="2.1.1.72" evidence="2"/>
<dbReference type="AlphaFoldDB" id="A0A975NE15"/>
<evidence type="ECO:0000259" key="9">
    <source>
        <dbReference type="Pfam" id="PF02384"/>
    </source>
</evidence>
<dbReference type="InterPro" id="IPR022749">
    <property type="entry name" value="D12N6_MeTrfase_N"/>
</dbReference>
<organism evidence="11 12">
    <name type="scientific">Bradyrhizobium sediminis</name>
    <dbReference type="NCBI Taxonomy" id="2840469"/>
    <lineage>
        <taxon>Bacteria</taxon>
        <taxon>Pseudomonadati</taxon>
        <taxon>Pseudomonadota</taxon>
        <taxon>Alphaproteobacteria</taxon>
        <taxon>Hyphomicrobiales</taxon>
        <taxon>Nitrobacteraceae</taxon>
        <taxon>Bradyrhizobium</taxon>
    </lineage>
</organism>
<evidence type="ECO:0000259" key="10">
    <source>
        <dbReference type="Pfam" id="PF12161"/>
    </source>
</evidence>
<sequence length="514" mass="57366">MLTGELRSKIDGVWNAFWAGGIANPLEVIEQITYLLFMRGLDDAHTLEENKANRLKKPLERRIFPTGKDKIGKGGGIAYEEMRWSRLKNKDPATMFEIVSEHVFPFLRNMAEADTAHATHMKGARFTIPTPALLAKVVDLLAEIPMEDRDTKGDLYEYMLSKIASAGQNGQFRTPRHIIALMVEMMAPGPKDVICDPACGTCGFLVAAGEYLRENHPKLFQEKASRHHFHEEMFHGFDFDGTMLRIGSMNMTLHGVDNPDIRYKDSLAQEHAGDSDRYSLVLANPPFAGSLDYETTAKDLLAVVKTKKTELLFMALFLKLLKPGGRAAVIVPDGVLFGSSTAHKEIRRMLVEDHRLDGIVKLPSGVFRPYAGVSTAIVLFTKTNSGGTDQVWFYDCQADGFSLDDKRNPLLPAEKIGPRAKLSDDEHARNNLPDIAARWKQRGGTERKRPRTAQSFCVPKAEIAAAGYDLSINHYKEVVHDATEHRPPKEIITELKALEREIAEGLDQLEGMLA</sequence>
<evidence type="ECO:0000256" key="4">
    <source>
        <dbReference type="ARBA" id="ARBA00022679"/>
    </source>
</evidence>
<feature type="region of interest" description="Disordered" evidence="8">
    <location>
        <begin position="421"/>
        <end position="452"/>
    </location>
</feature>
<dbReference type="Pfam" id="PF02384">
    <property type="entry name" value="N6_Mtase"/>
    <property type="match status" value="1"/>
</dbReference>
<feature type="domain" description="N6 adenine-specific DNA methyltransferase N-terminal" evidence="10">
    <location>
        <begin position="6"/>
        <end position="140"/>
    </location>
</feature>
<name>A0A975NE15_9BRAD</name>
<keyword evidence="3" id="KW-0489">Methyltransferase</keyword>
<dbReference type="RefSeq" id="WP_215621577.1">
    <property type="nucleotide sequence ID" value="NZ_CP076134.1"/>
</dbReference>
<dbReference type="GO" id="GO:0009307">
    <property type="term" value="P:DNA restriction-modification system"/>
    <property type="evidence" value="ECO:0007669"/>
    <property type="project" value="UniProtKB-KW"/>
</dbReference>
<dbReference type="PRINTS" id="PR00507">
    <property type="entry name" value="N12N6MTFRASE"/>
</dbReference>
<evidence type="ECO:0000313" key="12">
    <source>
        <dbReference type="Proteomes" id="UP000680839"/>
    </source>
</evidence>
<comment type="similarity">
    <text evidence="1">Belongs to the N(4)/N(6)-methyltransferase family.</text>
</comment>
<keyword evidence="4" id="KW-0808">Transferase</keyword>
<gene>
    <name evidence="11" type="ORF">KMZ29_24450</name>
</gene>
<dbReference type="GO" id="GO:0003677">
    <property type="term" value="F:DNA binding"/>
    <property type="evidence" value="ECO:0007669"/>
    <property type="project" value="InterPro"/>
</dbReference>
<evidence type="ECO:0000256" key="3">
    <source>
        <dbReference type="ARBA" id="ARBA00022603"/>
    </source>
</evidence>
<dbReference type="Pfam" id="PF12161">
    <property type="entry name" value="HsdM_N"/>
    <property type="match status" value="1"/>
</dbReference>
<comment type="catalytic activity">
    <reaction evidence="7">
        <text>a 2'-deoxyadenosine in DNA + S-adenosyl-L-methionine = an N(6)-methyl-2'-deoxyadenosine in DNA + S-adenosyl-L-homocysteine + H(+)</text>
        <dbReference type="Rhea" id="RHEA:15197"/>
        <dbReference type="Rhea" id="RHEA-COMP:12418"/>
        <dbReference type="Rhea" id="RHEA-COMP:12419"/>
        <dbReference type="ChEBI" id="CHEBI:15378"/>
        <dbReference type="ChEBI" id="CHEBI:57856"/>
        <dbReference type="ChEBI" id="CHEBI:59789"/>
        <dbReference type="ChEBI" id="CHEBI:90615"/>
        <dbReference type="ChEBI" id="CHEBI:90616"/>
        <dbReference type="EC" id="2.1.1.72"/>
    </reaction>
</comment>
<dbReference type="Proteomes" id="UP000680839">
    <property type="component" value="Chromosome"/>
</dbReference>
<dbReference type="PROSITE" id="PS00092">
    <property type="entry name" value="N6_MTASE"/>
    <property type="match status" value="1"/>
</dbReference>
<dbReference type="InterPro" id="IPR002052">
    <property type="entry name" value="DNA_methylase_N6_adenine_CS"/>
</dbReference>
<dbReference type="Gene3D" id="1.20.1260.30">
    <property type="match status" value="1"/>
</dbReference>
<dbReference type="GO" id="GO:0032259">
    <property type="term" value="P:methylation"/>
    <property type="evidence" value="ECO:0007669"/>
    <property type="project" value="UniProtKB-KW"/>
</dbReference>
<dbReference type="PANTHER" id="PTHR42933">
    <property type="entry name" value="SLR6095 PROTEIN"/>
    <property type="match status" value="1"/>
</dbReference>
<dbReference type="EMBL" id="CP076134">
    <property type="protein sequence ID" value="QWG12801.1"/>
    <property type="molecule type" value="Genomic_DNA"/>
</dbReference>
<evidence type="ECO:0000256" key="2">
    <source>
        <dbReference type="ARBA" id="ARBA00011900"/>
    </source>
</evidence>
<keyword evidence="6" id="KW-0680">Restriction system</keyword>
<accession>A0A975NE15</accession>
<feature type="domain" description="DNA methylase adenine-specific" evidence="9">
    <location>
        <begin position="148"/>
        <end position="478"/>
    </location>
</feature>
<evidence type="ECO:0000313" key="11">
    <source>
        <dbReference type="EMBL" id="QWG12801.1"/>
    </source>
</evidence>
<dbReference type="REBASE" id="500621">
    <property type="entry name" value="M.BspS2201ORF24450P"/>
</dbReference>
<dbReference type="InterPro" id="IPR029063">
    <property type="entry name" value="SAM-dependent_MTases_sf"/>
</dbReference>
<dbReference type="InterPro" id="IPR051537">
    <property type="entry name" value="DNA_Adenine_Mtase"/>
</dbReference>
<reference evidence="11" key="1">
    <citation type="submission" date="2021-06" db="EMBL/GenBank/DDBJ databases">
        <title>Bradyrhizobium sp. S2-20-1 Genome sequencing.</title>
        <authorList>
            <person name="Jin L."/>
        </authorList>
    </citation>
    <scope>NUCLEOTIDE SEQUENCE</scope>
    <source>
        <strain evidence="11">S2-20-1</strain>
    </source>
</reference>
<evidence type="ECO:0000256" key="7">
    <source>
        <dbReference type="ARBA" id="ARBA00047942"/>
    </source>
</evidence>
<evidence type="ECO:0000256" key="5">
    <source>
        <dbReference type="ARBA" id="ARBA00022691"/>
    </source>
</evidence>
<dbReference type="GO" id="GO:0008170">
    <property type="term" value="F:N-methyltransferase activity"/>
    <property type="evidence" value="ECO:0007669"/>
    <property type="project" value="InterPro"/>
</dbReference>
<evidence type="ECO:0000256" key="6">
    <source>
        <dbReference type="ARBA" id="ARBA00022747"/>
    </source>
</evidence>
<dbReference type="GO" id="GO:0009007">
    <property type="term" value="F:site-specific DNA-methyltransferase (adenine-specific) activity"/>
    <property type="evidence" value="ECO:0007669"/>
    <property type="project" value="UniProtKB-EC"/>
</dbReference>
<keyword evidence="5" id="KW-0949">S-adenosyl-L-methionine</keyword>
<proteinExistence type="inferred from homology"/>
<dbReference type="PANTHER" id="PTHR42933:SF3">
    <property type="entry name" value="TYPE I RESTRICTION ENZYME MJAVIII METHYLASE SUBUNIT"/>
    <property type="match status" value="1"/>
</dbReference>
<dbReference type="SUPFAM" id="SSF53335">
    <property type="entry name" value="S-adenosyl-L-methionine-dependent methyltransferases"/>
    <property type="match status" value="1"/>
</dbReference>
<dbReference type="InterPro" id="IPR038333">
    <property type="entry name" value="T1MK-like_N_sf"/>
</dbReference>
<evidence type="ECO:0000256" key="8">
    <source>
        <dbReference type="SAM" id="MobiDB-lite"/>
    </source>
</evidence>
<protein>
    <recommendedName>
        <fullName evidence="2">site-specific DNA-methyltransferase (adenine-specific)</fullName>
        <ecNumber evidence="2">2.1.1.72</ecNumber>
    </recommendedName>
</protein>